<dbReference type="EMBL" id="CP019437">
    <property type="protein sequence ID" value="AQS48952.1"/>
    <property type="molecule type" value="Genomic_DNA"/>
</dbReference>
<evidence type="ECO:0000313" key="2">
    <source>
        <dbReference type="Proteomes" id="UP000185622"/>
    </source>
</evidence>
<keyword evidence="2" id="KW-1185">Reference proteome</keyword>
<evidence type="ECO:0008006" key="3">
    <source>
        <dbReference type="Google" id="ProtNLM"/>
    </source>
</evidence>
<gene>
    <name evidence="1" type="ORF">BMG03_15010</name>
</gene>
<dbReference type="RefSeq" id="WP_075776941.1">
    <property type="nucleotide sequence ID" value="NZ_CP019437.1"/>
</dbReference>
<organism evidence="1 2">
    <name type="scientific">Thioclava nitratireducens</name>
    <dbReference type="NCBI Taxonomy" id="1915078"/>
    <lineage>
        <taxon>Bacteria</taxon>
        <taxon>Pseudomonadati</taxon>
        <taxon>Pseudomonadota</taxon>
        <taxon>Alphaproteobacteria</taxon>
        <taxon>Rhodobacterales</taxon>
        <taxon>Paracoccaceae</taxon>
        <taxon>Thioclava</taxon>
    </lineage>
</organism>
<proteinExistence type="predicted"/>
<sequence length="116" mass="13414">MFHHCFDPRAPADELAQIRAQIARLRRREAELREAYLTRSDMPCLGRWTKVEIVTSRRKVFEPRLLPPEIRNDTAFQREKVTRRLQTSPHEPASCLLPELVAEAPADAGLRLVSSR</sequence>
<dbReference type="Proteomes" id="UP000185622">
    <property type="component" value="Chromosome"/>
</dbReference>
<name>A0ABN4XFJ0_9RHOB</name>
<accession>A0ABN4XFJ0</accession>
<protein>
    <recommendedName>
        <fullName evidence="3">Transposase</fullName>
    </recommendedName>
</protein>
<reference evidence="1 2" key="1">
    <citation type="submission" date="2017-01" db="EMBL/GenBank/DDBJ databases">
        <title>The complete genome sequence of a sulfur-oxidizing marine bacterium Thioclava sp. 25B10_4T.</title>
        <authorList>
            <person name="Liu Y."/>
            <person name="Lai Q."/>
            <person name="Shao Z."/>
        </authorList>
    </citation>
    <scope>NUCLEOTIDE SEQUENCE [LARGE SCALE GENOMIC DNA]</scope>
    <source>
        <strain evidence="1 2">25B10_4</strain>
    </source>
</reference>
<evidence type="ECO:0000313" key="1">
    <source>
        <dbReference type="EMBL" id="AQS48952.1"/>
    </source>
</evidence>